<evidence type="ECO:0000313" key="2">
    <source>
        <dbReference type="EMBL" id="PIP56621.1"/>
    </source>
</evidence>
<comment type="caution">
    <text evidence="2">The sequence shown here is derived from an EMBL/GenBank/DDBJ whole genome shotgun (WGS) entry which is preliminary data.</text>
</comment>
<evidence type="ECO:0008006" key="4">
    <source>
        <dbReference type="Google" id="ProtNLM"/>
    </source>
</evidence>
<feature type="transmembrane region" description="Helical" evidence="1">
    <location>
        <begin position="79"/>
        <end position="100"/>
    </location>
</feature>
<reference evidence="2 3" key="1">
    <citation type="submission" date="2017-09" db="EMBL/GenBank/DDBJ databases">
        <title>Depth-based differentiation of microbial function through sediment-hosted aquifers and enrichment of novel symbionts in the deep terrestrial subsurface.</title>
        <authorList>
            <person name="Probst A.J."/>
            <person name="Ladd B."/>
            <person name="Jarett J.K."/>
            <person name="Geller-Mcgrath D.E."/>
            <person name="Sieber C.M."/>
            <person name="Emerson J.B."/>
            <person name="Anantharaman K."/>
            <person name="Thomas B.C."/>
            <person name="Malmstrom R."/>
            <person name="Stieglmeier M."/>
            <person name="Klingl A."/>
            <person name="Woyke T."/>
            <person name="Ryan C.M."/>
            <person name="Banfield J.F."/>
        </authorList>
    </citation>
    <scope>NUCLEOTIDE SEQUENCE [LARGE SCALE GENOMIC DNA]</scope>
    <source>
        <strain evidence="2">CG22_combo_CG10-13_8_21_14_all_39_12</strain>
    </source>
</reference>
<evidence type="ECO:0000256" key="1">
    <source>
        <dbReference type="SAM" id="Phobius"/>
    </source>
</evidence>
<sequence length="102" mass="11609">MSPTTVWFMLLYFIGINILAASRMKYDKEQSKKRNVGGHKHGIQRVPENEFFIFSIFGGWIGIVWGMKEYRHKTIKTSFQKKIAAGAVMNIGVIAMIIGLSQ</sequence>
<evidence type="ECO:0000313" key="3">
    <source>
        <dbReference type="Proteomes" id="UP000228495"/>
    </source>
</evidence>
<dbReference type="InterPro" id="IPR010718">
    <property type="entry name" value="DUF1294"/>
</dbReference>
<feature type="transmembrane region" description="Helical" evidence="1">
    <location>
        <begin position="51"/>
        <end position="67"/>
    </location>
</feature>
<keyword evidence="1" id="KW-0812">Transmembrane</keyword>
<proteinExistence type="predicted"/>
<protein>
    <recommendedName>
        <fullName evidence="4">DUF1294 domain-containing protein</fullName>
    </recommendedName>
</protein>
<gene>
    <name evidence="2" type="ORF">COX05_02125</name>
</gene>
<dbReference type="Proteomes" id="UP000228495">
    <property type="component" value="Unassembled WGS sequence"/>
</dbReference>
<organism evidence="2 3">
    <name type="scientific">candidate division WWE3 bacterium CG22_combo_CG10-13_8_21_14_all_39_12</name>
    <dbReference type="NCBI Taxonomy" id="1975094"/>
    <lineage>
        <taxon>Bacteria</taxon>
        <taxon>Katanobacteria</taxon>
    </lineage>
</organism>
<name>A0A2H0BG41_UNCKA</name>
<dbReference type="Pfam" id="PF06961">
    <property type="entry name" value="DUF1294"/>
    <property type="match status" value="1"/>
</dbReference>
<keyword evidence="1" id="KW-0472">Membrane</keyword>
<dbReference type="AlphaFoldDB" id="A0A2H0BG41"/>
<feature type="transmembrane region" description="Helical" evidence="1">
    <location>
        <begin position="6"/>
        <end position="24"/>
    </location>
</feature>
<accession>A0A2H0BG41</accession>
<dbReference type="EMBL" id="PCSU01000032">
    <property type="protein sequence ID" value="PIP56621.1"/>
    <property type="molecule type" value="Genomic_DNA"/>
</dbReference>
<keyword evidence="1" id="KW-1133">Transmembrane helix</keyword>